<dbReference type="Gene3D" id="3.30.860.10">
    <property type="entry name" value="30s Ribosomal Protein S19, Chain A"/>
    <property type="match status" value="1"/>
</dbReference>
<keyword evidence="5 7" id="KW-0687">Ribonucleoprotein</keyword>
<dbReference type="PANTHER" id="PTHR11880">
    <property type="entry name" value="RIBOSOMAL PROTEIN S19P FAMILY MEMBER"/>
    <property type="match status" value="1"/>
</dbReference>
<dbReference type="GO" id="GO:0000028">
    <property type="term" value="P:ribosomal small subunit assembly"/>
    <property type="evidence" value="ECO:0007669"/>
    <property type="project" value="TreeGrafter"/>
</dbReference>
<name>A0A832VML0_9EURY</name>
<dbReference type="Proteomes" id="UP000600363">
    <property type="component" value="Unassembled WGS sequence"/>
</dbReference>
<evidence type="ECO:0000313" key="9">
    <source>
        <dbReference type="Proteomes" id="UP000600363"/>
    </source>
</evidence>
<dbReference type="NCBIfam" id="TIGR01025">
    <property type="entry name" value="uS19_arch"/>
    <property type="match status" value="1"/>
</dbReference>
<evidence type="ECO:0000256" key="7">
    <source>
        <dbReference type="HAMAP-Rule" id="MF_00531"/>
    </source>
</evidence>
<evidence type="ECO:0000256" key="3">
    <source>
        <dbReference type="ARBA" id="ARBA00022730"/>
    </source>
</evidence>
<comment type="similarity">
    <text evidence="2 7">Belongs to the universal ribosomal protein uS19 family.</text>
</comment>
<keyword evidence="4 7" id="KW-0689">Ribosomal protein</keyword>
<sequence>MAKKSAAKIPKRKGEFTYRGYTVSQLKEMSLEEFAQLLPARQRRSLLRGLSEESKKVLEKIRKGKREIRTHRRDMIIIPEMIGTTIYVHNGGRPQTKSESEIKAYHRVDITPEMLGHYLGEFALTRKRVVHGSAGVGATRSSRFVPLK</sequence>
<dbReference type="PIRSF" id="PIRSF002144">
    <property type="entry name" value="Ribosomal_S19"/>
    <property type="match status" value="1"/>
</dbReference>
<dbReference type="SUPFAM" id="SSF54570">
    <property type="entry name" value="Ribosomal protein S19"/>
    <property type="match status" value="1"/>
</dbReference>
<reference evidence="8" key="1">
    <citation type="journal article" date="2020" name="bioRxiv">
        <title>A rank-normalized archaeal taxonomy based on genome phylogeny resolves widespread incomplete and uneven classifications.</title>
        <authorList>
            <person name="Rinke C."/>
            <person name="Chuvochina M."/>
            <person name="Mussig A.J."/>
            <person name="Chaumeil P.-A."/>
            <person name="Waite D.W."/>
            <person name="Whitman W.B."/>
            <person name="Parks D.H."/>
            <person name="Hugenholtz P."/>
        </authorList>
    </citation>
    <scope>NUCLEOTIDE SEQUENCE</scope>
    <source>
        <strain evidence="8">UBA12518</strain>
    </source>
</reference>
<evidence type="ECO:0000313" key="8">
    <source>
        <dbReference type="EMBL" id="HIH69361.1"/>
    </source>
</evidence>
<keyword evidence="3 7" id="KW-0699">rRNA-binding</keyword>
<dbReference type="RefSeq" id="WP_042685445.1">
    <property type="nucleotide sequence ID" value="NZ_DUIH01000009.1"/>
</dbReference>
<dbReference type="NCBIfam" id="NF003121">
    <property type="entry name" value="PRK04038.1"/>
    <property type="match status" value="1"/>
</dbReference>
<evidence type="ECO:0000256" key="4">
    <source>
        <dbReference type="ARBA" id="ARBA00022980"/>
    </source>
</evidence>
<dbReference type="InterPro" id="IPR005713">
    <property type="entry name" value="Ribosomal_uS19_euk/arc"/>
</dbReference>
<gene>
    <name evidence="7" type="primary">rps19p</name>
    <name evidence="8" type="ORF">HA299_01885</name>
</gene>
<dbReference type="AlphaFoldDB" id="A0A832VML0"/>
<comment type="function">
    <text evidence="1 7">Protein S19 forms a complex with S13 that binds strongly to the 16S ribosomal RNA.</text>
</comment>
<dbReference type="GO" id="GO:0022627">
    <property type="term" value="C:cytosolic small ribosomal subunit"/>
    <property type="evidence" value="ECO:0007669"/>
    <property type="project" value="UniProtKB-UniRule"/>
</dbReference>
<dbReference type="HAMAP" id="MF_00531">
    <property type="entry name" value="Ribosomal_uS19"/>
    <property type="match status" value="1"/>
</dbReference>
<accession>A0A832VML0</accession>
<evidence type="ECO:0000256" key="2">
    <source>
        <dbReference type="ARBA" id="ARBA00007345"/>
    </source>
</evidence>
<keyword evidence="7" id="KW-0694">RNA-binding</keyword>
<dbReference type="GO" id="GO:0006412">
    <property type="term" value="P:translation"/>
    <property type="evidence" value="ECO:0007669"/>
    <property type="project" value="UniProtKB-UniRule"/>
</dbReference>
<proteinExistence type="inferred from homology"/>
<protein>
    <recommendedName>
        <fullName evidence="6 7">Small ribosomal subunit protein uS19</fullName>
    </recommendedName>
</protein>
<dbReference type="GO" id="GO:0019843">
    <property type="term" value="F:rRNA binding"/>
    <property type="evidence" value="ECO:0007669"/>
    <property type="project" value="UniProtKB-UniRule"/>
</dbReference>
<evidence type="ECO:0000256" key="1">
    <source>
        <dbReference type="ARBA" id="ARBA00003239"/>
    </source>
</evidence>
<organism evidence="8 9">
    <name type="scientific">Methermicoccus shengliensis</name>
    <dbReference type="NCBI Taxonomy" id="660064"/>
    <lineage>
        <taxon>Archaea</taxon>
        <taxon>Methanobacteriati</taxon>
        <taxon>Methanobacteriota</taxon>
        <taxon>Stenosarchaea group</taxon>
        <taxon>Methanomicrobia</taxon>
        <taxon>Methanosarcinales</taxon>
        <taxon>Methermicoccaceae</taxon>
        <taxon>Methermicoccus</taxon>
    </lineage>
</organism>
<dbReference type="Pfam" id="PF00203">
    <property type="entry name" value="Ribosomal_S19"/>
    <property type="match status" value="1"/>
</dbReference>
<evidence type="ECO:0000256" key="5">
    <source>
        <dbReference type="ARBA" id="ARBA00023274"/>
    </source>
</evidence>
<dbReference type="GO" id="GO:0003735">
    <property type="term" value="F:structural constituent of ribosome"/>
    <property type="evidence" value="ECO:0007669"/>
    <property type="project" value="UniProtKB-UniRule"/>
</dbReference>
<dbReference type="PANTHER" id="PTHR11880:SF2">
    <property type="entry name" value="SMALL RIBOSOMAL SUBUNIT PROTEIN US19"/>
    <property type="match status" value="1"/>
</dbReference>
<comment type="caution">
    <text evidence="8">The sequence shown here is derived from an EMBL/GenBank/DDBJ whole genome shotgun (WGS) entry which is preliminary data.</text>
</comment>
<dbReference type="EMBL" id="DUIH01000009">
    <property type="protein sequence ID" value="HIH69361.1"/>
    <property type="molecule type" value="Genomic_DNA"/>
</dbReference>
<evidence type="ECO:0000256" key="6">
    <source>
        <dbReference type="ARBA" id="ARBA00035163"/>
    </source>
</evidence>
<dbReference type="InterPro" id="IPR002222">
    <property type="entry name" value="Ribosomal_uS19"/>
</dbReference>
<dbReference type="InterPro" id="IPR023575">
    <property type="entry name" value="Ribosomal_uS19_SF"/>
</dbReference>